<reference evidence="2" key="1">
    <citation type="journal article" date="2019" name="bioRxiv">
        <title>The Genome of the Zebra Mussel, Dreissena polymorpha: A Resource for Invasive Species Research.</title>
        <authorList>
            <person name="McCartney M.A."/>
            <person name="Auch B."/>
            <person name="Kono T."/>
            <person name="Mallez S."/>
            <person name="Zhang Y."/>
            <person name="Obille A."/>
            <person name="Becker A."/>
            <person name="Abrahante J.E."/>
            <person name="Garbe J."/>
            <person name="Badalamenti J.P."/>
            <person name="Herman A."/>
            <person name="Mangelson H."/>
            <person name="Liachko I."/>
            <person name="Sullivan S."/>
            <person name="Sone E.D."/>
            <person name="Koren S."/>
            <person name="Silverstein K.A.T."/>
            <person name="Beckman K.B."/>
            <person name="Gohl D.M."/>
        </authorList>
    </citation>
    <scope>NUCLEOTIDE SEQUENCE</scope>
    <source>
        <strain evidence="2">Duluth1</strain>
        <tissue evidence="2">Whole animal</tissue>
    </source>
</reference>
<reference evidence="2" key="2">
    <citation type="submission" date="2020-11" db="EMBL/GenBank/DDBJ databases">
        <authorList>
            <person name="McCartney M.A."/>
            <person name="Auch B."/>
            <person name="Kono T."/>
            <person name="Mallez S."/>
            <person name="Becker A."/>
            <person name="Gohl D.M."/>
            <person name="Silverstein K.A.T."/>
            <person name="Koren S."/>
            <person name="Bechman K.B."/>
            <person name="Herman A."/>
            <person name="Abrahante J.E."/>
            <person name="Garbe J."/>
        </authorList>
    </citation>
    <scope>NUCLEOTIDE SEQUENCE</scope>
    <source>
        <strain evidence="2">Duluth1</strain>
        <tissue evidence="2">Whole animal</tissue>
    </source>
</reference>
<name>A0A9D4NBU7_DREPO</name>
<gene>
    <name evidence="2" type="ORF">DPMN_014979</name>
</gene>
<feature type="signal peptide" evidence="1">
    <location>
        <begin position="1"/>
        <end position="18"/>
    </location>
</feature>
<dbReference type="AlphaFoldDB" id="A0A9D4NBU7"/>
<proteinExistence type="predicted"/>
<feature type="chain" id="PRO_5038585456" evidence="1">
    <location>
        <begin position="19"/>
        <end position="55"/>
    </location>
</feature>
<evidence type="ECO:0000313" key="3">
    <source>
        <dbReference type="Proteomes" id="UP000828390"/>
    </source>
</evidence>
<accession>A0A9D4NBU7</accession>
<organism evidence="2 3">
    <name type="scientific">Dreissena polymorpha</name>
    <name type="common">Zebra mussel</name>
    <name type="synonym">Mytilus polymorpha</name>
    <dbReference type="NCBI Taxonomy" id="45954"/>
    <lineage>
        <taxon>Eukaryota</taxon>
        <taxon>Metazoa</taxon>
        <taxon>Spiralia</taxon>
        <taxon>Lophotrochozoa</taxon>
        <taxon>Mollusca</taxon>
        <taxon>Bivalvia</taxon>
        <taxon>Autobranchia</taxon>
        <taxon>Heteroconchia</taxon>
        <taxon>Euheterodonta</taxon>
        <taxon>Imparidentia</taxon>
        <taxon>Neoheterodontei</taxon>
        <taxon>Myida</taxon>
        <taxon>Dreissenoidea</taxon>
        <taxon>Dreissenidae</taxon>
        <taxon>Dreissena</taxon>
    </lineage>
</organism>
<keyword evidence="1" id="KW-0732">Signal</keyword>
<dbReference type="Proteomes" id="UP000828390">
    <property type="component" value="Unassembled WGS sequence"/>
</dbReference>
<comment type="caution">
    <text evidence="2">The sequence shown here is derived from an EMBL/GenBank/DDBJ whole genome shotgun (WGS) entry which is preliminary data.</text>
</comment>
<sequence length="55" mass="6037">MMSSFCAALTFSSLPCQAFNTLAWRARPYENVRAQGLRPLNALIALKLMDASSSD</sequence>
<keyword evidence="3" id="KW-1185">Reference proteome</keyword>
<evidence type="ECO:0000313" key="2">
    <source>
        <dbReference type="EMBL" id="KAH3890889.1"/>
    </source>
</evidence>
<protein>
    <submittedName>
        <fullName evidence="2">Uncharacterized protein</fullName>
    </submittedName>
</protein>
<evidence type="ECO:0000256" key="1">
    <source>
        <dbReference type="SAM" id="SignalP"/>
    </source>
</evidence>
<dbReference type="EMBL" id="JAIWYP010000001">
    <property type="protein sequence ID" value="KAH3890889.1"/>
    <property type="molecule type" value="Genomic_DNA"/>
</dbReference>